<sequence>MALTAAQMAQLTSDIVWRMRVMMERLEVYDRWLAEEALIKHIDHEFSKSERRWAEDFDRLQKYAYGGNPFENVIAGDGSPAEPPFFLDVAQALTCAGRDYAVATRGMLAHEEGWNQTLKKASAYEFWRIRLRQRARKSTLGMSFNSAMAILTDCLFLGWMEQVESLTREIYSLYEARRYSDVQGRFAQPLYHWILRILFDYYQISFDGWGKGFRGQAKDVFDADECFGEPVLNALFASWRDSDLRDKQDHIIWLCNYYTHRTCEKDGNEFGNDLLHTRFPAVILAWFRLRECLGLHTPEIHHPLMDSSYACLPERQPFYTDETLERTLARLREEEAQDLGGMLEAPGSAQKNEEQGASWLRRFLGRK</sequence>
<reference evidence="1" key="2">
    <citation type="submission" date="2011-04" db="EMBL/GenBank/DDBJ databases">
        <authorList>
            <person name="Genoscope - CEA"/>
        </authorList>
    </citation>
    <scope>NUCLEOTIDE SEQUENCE</scope>
    <source>
        <strain evidence="1">R24</strain>
    </source>
</reference>
<protein>
    <submittedName>
        <fullName evidence="1">Uncharacterized protein</fullName>
    </submittedName>
</protein>
<dbReference type="EMBL" id="FR854090">
    <property type="protein sequence ID" value="CCA88263.1"/>
    <property type="molecule type" value="Genomic_DNA"/>
</dbReference>
<name>G3AAB5_9RALS</name>
<dbReference type="AlphaFoldDB" id="G3AAB5"/>
<organism evidence="1">
    <name type="scientific">Ralstonia syzygii R24</name>
    <dbReference type="NCBI Taxonomy" id="907261"/>
    <lineage>
        <taxon>Bacteria</taxon>
        <taxon>Pseudomonadati</taxon>
        <taxon>Pseudomonadota</taxon>
        <taxon>Betaproteobacteria</taxon>
        <taxon>Burkholderiales</taxon>
        <taxon>Burkholderiaceae</taxon>
        <taxon>Ralstonia</taxon>
        <taxon>Ralstonia solanacearum species complex</taxon>
    </lineage>
</organism>
<proteinExistence type="predicted"/>
<accession>G3AAB5</accession>
<gene>
    <name evidence="1" type="ORF">RALSY_mp10811</name>
</gene>
<reference evidence="1" key="1">
    <citation type="journal article" date="2011" name="PLoS ONE">
        <title>Ralstonia syzygii, the Blood Disease Bacterium and some Asian R. solanacearum strains form a single genomic species despite divergent lifestyles.</title>
        <authorList>
            <person name="Remenant B."/>
            <person name="de Cambiaire J.C."/>
            <person name="Cellier G."/>
            <person name="Jacobs J.M."/>
            <person name="Mangenot S."/>
            <person name="Barbe V."/>
            <person name="Lajus A."/>
            <person name="Vallenet D."/>
            <person name="Medigue C."/>
            <person name="Fegan M."/>
            <person name="Allen C."/>
            <person name="Prior P."/>
        </authorList>
    </citation>
    <scope>NUCLEOTIDE SEQUENCE</scope>
    <source>
        <strain evidence="1">R24</strain>
    </source>
</reference>
<evidence type="ECO:0000313" key="1">
    <source>
        <dbReference type="EMBL" id="CCA88263.1"/>
    </source>
</evidence>